<keyword evidence="1" id="KW-0472">Membrane</keyword>
<dbReference type="EMBL" id="NBNE01003881">
    <property type="protein sequence ID" value="OWZ06625.1"/>
    <property type="molecule type" value="Genomic_DNA"/>
</dbReference>
<keyword evidence="3" id="KW-1185">Reference proteome</keyword>
<evidence type="ECO:0000256" key="1">
    <source>
        <dbReference type="SAM" id="Phobius"/>
    </source>
</evidence>
<keyword evidence="1" id="KW-1133">Transmembrane helix</keyword>
<accession>A0A225VMP5</accession>
<organism evidence="2 3">
    <name type="scientific">Phytophthora megakarya</name>
    <dbReference type="NCBI Taxonomy" id="4795"/>
    <lineage>
        <taxon>Eukaryota</taxon>
        <taxon>Sar</taxon>
        <taxon>Stramenopiles</taxon>
        <taxon>Oomycota</taxon>
        <taxon>Peronosporomycetes</taxon>
        <taxon>Peronosporales</taxon>
        <taxon>Peronosporaceae</taxon>
        <taxon>Phytophthora</taxon>
    </lineage>
</organism>
<name>A0A225VMP5_9STRA</name>
<dbReference type="Proteomes" id="UP000198211">
    <property type="component" value="Unassembled WGS sequence"/>
</dbReference>
<dbReference type="OrthoDB" id="124506at2759"/>
<reference evidence="3" key="1">
    <citation type="submission" date="2017-03" db="EMBL/GenBank/DDBJ databases">
        <title>Phytopthora megakarya and P. palmivora, two closely related causual agents of cacao black pod achieved similar genome size and gene model numbers by different mechanisms.</title>
        <authorList>
            <person name="Ali S."/>
            <person name="Shao J."/>
            <person name="Larry D.J."/>
            <person name="Kronmiller B."/>
            <person name="Shen D."/>
            <person name="Strem M.D."/>
            <person name="Melnick R.L."/>
            <person name="Guiltinan M.J."/>
            <person name="Tyler B.M."/>
            <person name="Meinhardt L.W."/>
            <person name="Bailey B.A."/>
        </authorList>
    </citation>
    <scope>NUCLEOTIDE SEQUENCE [LARGE SCALE GENOMIC DNA]</scope>
    <source>
        <strain evidence="3">zdho120</strain>
    </source>
</reference>
<sequence length="75" mass="8836">MWDRDSEKEVQDLITLNLLDVILIISVVTTRSKARYGVRIGSDPDSLREKAVRKLRIERIRQAWDEESWILALKK</sequence>
<comment type="caution">
    <text evidence="2">The sequence shown here is derived from an EMBL/GenBank/DDBJ whole genome shotgun (WGS) entry which is preliminary data.</text>
</comment>
<gene>
    <name evidence="2" type="ORF">PHMEG_00021091</name>
</gene>
<feature type="transmembrane region" description="Helical" evidence="1">
    <location>
        <begin position="13"/>
        <end position="30"/>
    </location>
</feature>
<proteinExistence type="predicted"/>
<protein>
    <recommendedName>
        <fullName evidence="4">Reverse transcriptase</fullName>
    </recommendedName>
</protein>
<evidence type="ECO:0000313" key="2">
    <source>
        <dbReference type="EMBL" id="OWZ06625.1"/>
    </source>
</evidence>
<dbReference type="AlphaFoldDB" id="A0A225VMP5"/>
<keyword evidence="1" id="KW-0812">Transmembrane</keyword>
<evidence type="ECO:0008006" key="4">
    <source>
        <dbReference type="Google" id="ProtNLM"/>
    </source>
</evidence>
<evidence type="ECO:0000313" key="3">
    <source>
        <dbReference type="Proteomes" id="UP000198211"/>
    </source>
</evidence>